<keyword evidence="7" id="KW-1185">Reference proteome</keyword>
<keyword evidence="2" id="KW-0805">Transcription regulation</keyword>
<dbReference type="SUPFAM" id="SSF46785">
    <property type="entry name" value="Winged helix' DNA-binding domain"/>
    <property type="match status" value="1"/>
</dbReference>
<protein>
    <submittedName>
        <fullName evidence="6">LysR family transcriptional regulator</fullName>
    </submittedName>
</protein>
<dbReference type="PANTHER" id="PTHR30118">
    <property type="entry name" value="HTH-TYPE TRANSCRIPTIONAL REGULATOR LEUO-RELATED"/>
    <property type="match status" value="1"/>
</dbReference>
<dbReference type="Gene3D" id="1.10.10.10">
    <property type="entry name" value="Winged helix-like DNA-binding domain superfamily/Winged helix DNA-binding domain"/>
    <property type="match status" value="1"/>
</dbReference>
<dbReference type="InterPro" id="IPR036390">
    <property type="entry name" value="WH_DNA-bd_sf"/>
</dbReference>
<dbReference type="InterPro" id="IPR005119">
    <property type="entry name" value="LysR_subst-bd"/>
</dbReference>
<evidence type="ECO:0000313" key="6">
    <source>
        <dbReference type="EMBL" id="MCW8346343.1"/>
    </source>
</evidence>
<dbReference type="Gene3D" id="3.40.190.10">
    <property type="entry name" value="Periplasmic binding protein-like II"/>
    <property type="match status" value="2"/>
</dbReference>
<dbReference type="InterPro" id="IPR036388">
    <property type="entry name" value="WH-like_DNA-bd_sf"/>
</dbReference>
<dbReference type="GO" id="GO:0003677">
    <property type="term" value="F:DNA binding"/>
    <property type="evidence" value="ECO:0007669"/>
    <property type="project" value="UniProtKB-KW"/>
</dbReference>
<dbReference type="SUPFAM" id="SSF53850">
    <property type="entry name" value="Periplasmic binding protein-like II"/>
    <property type="match status" value="1"/>
</dbReference>
<comment type="similarity">
    <text evidence="1">Belongs to the LysR transcriptional regulatory family.</text>
</comment>
<dbReference type="AlphaFoldDB" id="A0A9X3HWK8"/>
<evidence type="ECO:0000313" key="7">
    <source>
        <dbReference type="Proteomes" id="UP001155587"/>
    </source>
</evidence>
<organism evidence="6 7">
    <name type="scientific">Vibrio qingdaonensis</name>
    <dbReference type="NCBI Taxonomy" id="2829491"/>
    <lineage>
        <taxon>Bacteria</taxon>
        <taxon>Pseudomonadati</taxon>
        <taxon>Pseudomonadota</taxon>
        <taxon>Gammaproteobacteria</taxon>
        <taxon>Vibrionales</taxon>
        <taxon>Vibrionaceae</taxon>
        <taxon>Vibrio</taxon>
    </lineage>
</organism>
<evidence type="ECO:0000256" key="3">
    <source>
        <dbReference type="ARBA" id="ARBA00023125"/>
    </source>
</evidence>
<evidence type="ECO:0000256" key="2">
    <source>
        <dbReference type="ARBA" id="ARBA00023015"/>
    </source>
</evidence>
<feature type="domain" description="HTH lysR-type" evidence="5">
    <location>
        <begin position="8"/>
        <end position="65"/>
    </location>
</feature>
<keyword evidence="3" id="KW-0238">DNA-binding</keyword>
<accession>A0A9X3HWK8</accession>
<dbReference type="EMBL" id="JAKRRY010000011">
    <property type="protein sequence ID" value="MCW8346343.1"/>
    <property type="molecule type" value="Genomic_DNA"/>
</dbReference>
<evidence type="ECO:0000256" key="1">
    <source>
        <dbReference type="ARBA" id="ARBA00009437"/>
    </source>
</evidence>
<dbReference type="GO" id="GO:0003700">
    <property type="term" value="F:DNA-binding transcription factor activity"/>
    <property type="evidence" value="ECO:0007669"/>
    <property type="project" value="InterPro"/>
</dbReference>
<dbReference type="Pfam" id="PF03466">
    <property type="entry name" value="LysR_substrate"/>
    <property type="match status" value="1"/>
</dbReference>
<proteinExistence type="inferred from homology"/>
<reference evidence="6" key="1">
    <citation type="submission" date="2022-02" db="EMBL/GenBank/DDBJ databases">
        <title>Vibrio sp. nov, a new bacterium isolated from seawater.</title>
        <authorList>
            <person name="Yuan Y."/>
        </authorList>
    </citation>
    <scope>NUCLEOTIDE SEQUENCE</scope>
    <source>
        <strain evidence="6">ZSDZ65</strain>
    </source>
</reference>
<dbReference type="InterPro" id="IPR050389">
    <property type="entry name" value="LysR-type_TF"/>
</dbReference>
<comment type="caution">
    <text evidence="6">The sequence shown here is derived from an EMBL/GenBank/DDBJ whole genome shotgun (WGS) entry which is preliminary data.</text>
</comment>
<keyword evidence="4" id="KW-0804">Transcription</keyword>
<evidence type="ECO:0000259" key="5">
    <source>
        <dbReference type="PROSITE" id="PS50931"/>
    </source>
</evidence>
<dbReference type="RefSeq" id="WP_265674909.1">
    <property type="nucleotide sequence ID" value="NZ_JAKRRY010000011.1"/>
</dbReference>
<sequence>MKNKLRDLDLNLMKLLKAVVETKNTHLAAEQLKISQTSVSRGLAKLRETFGDQLFLRKAHGVEPSELAEKLAEAADEMLNPIAKVMESYYQFDPKTFDGKVSIVAYAYLLDIAGAELLKTLQLALPNAKFELDHWQSHSLVDILDGKIDYAIQLGQFPFPQGVYTHLLDEHCLGIVARKDHPVLCQSNDWEEIYQLPVVQLYLAGINYNKSALEEFYSARGKQANVILKTHSLKAAVYQLISSDSICFSGHYMSDLDDRLQLFTLPASAQQNTQIVGGYLQTRRGYPLQQYLHQVLQTFFDDLSEGKAIAVG</sequence>
<gene>
    <name evidence="6" type="ORF">MD535_10055</name>
</gene>
<name>A0A9X3HWK8_9VIBR</name>
<dbReference type="Proteomes" id="UP001155587">
    <property type="component" value="Unassembled WGS sequence"/>
</dbReference>
<evidence type="ECO:0000256" key="4">
    <source>
        <dbReference type="ARBA" id="ARBA00023163"/>
    </source>
</evidence>
<dbReference type="InterPro" id="IPR000847">
    <property type="entry name" value="LysR_HTH_N"/>
</dbReference>
<dbReference type="PANTHER" id="PTHR30118:SF15">
    <property type="entry name" value="TRANSCRIPTIONAL REGULATORY PROTEIN"/>
    <property type="match status" value="1"/>
</dbReference>
<dbReference type="PROSITE" id="PS50931">
    <property type="entry name" value="HTH_LYSR"/>
    <property type="match status" value="1"/>
</dbReference>
<dbReference type="Pfam" id="PF00126">
    <property type="entry name" value="HTH_1"/>
    <property type="match status" value="1"/>
</dbReference>